<gene>
    <name evidence="5" type="ORF">M959_12660</name>
</gene>
<feature type="domain" description="GBD/FH3" evidence="3">
    <location>
        <begin position="1"/>
        <end position="333"/>
    </location>
</feature>
<protein>
    <submittedName>
        <fullName evidence="5">Inverted formin-2</fullName>
    </submittedName>
</protein>
<feature type="domain" description="FH2" evidence="4">
    <location>
        <begin position="519"/>
        <end position="909"/>
    </location>
</feature>
<dbReference type="Pfam" id="PF06367">
    <property type="entry name" value="Drf_FH3"/>
    <property type="match status" value="1"/>
</dbReference>
<reference evidence="6" key="2">
    <citation type="journal article" date="2014" name="Science">
        <title>Comparative genomics reveals insights into avian genome evolution and adaptation.</title>
        <authorList>
            <consortium name="Avian Genome Consortium"/>
            <person name="Zhang G."/>
            <person name="Li C."/>
            <person name="Li Q."/>
            <person name="Li B."/>
            <person name="Larkin D.M."/>
            <person name="Lee C."/>
            <person name="Storz J.F."/>
            <person name="Antunes A."/>
            <person name="Greenwold M.J."/>
            <person name="Meredith R.W."/>
            <person name="Odeen A."/>
            <person name="Cui J."/>
            <person name="Zhou Q."/>
            <person name="Xu L."/>
            <person name="Pan H."/>
            <person name="Wang Z."/>
            <person name="Jin L."/>
            <person name="Zhang P."/>
            <person name="Hu H."/>
            <person name="Yang W."/>
            <person name="Hu J."/>
            <person name="Xiao J."/>
            <person name="Yang Z."/>
            <person name="Liu Y."/>
            <person name="Xie Q."/>
            <person name="Yu H."/>
            <person name="Lian J."/>
            <person name="Wen P."/>
            <person name="Zhang F."/>
            <person name="Li H."/>
            <person name="Zeng Y."/>
            <person name="Xiong Z."/>
            <person name="Liu S."/>
            <person name="Zhou L."/>
            <person name="Huang Z."/>
            <person name="An N."/>
            <person name="Wang J."/>
            <person name="Zheng Q."/>
            <person name="Xiong Y."/>
            <person name="Wang G."/>
            <person name="Wang B."/>
            <person name="Wang J."/>
            <person name="Fan Y."/>
            <person name="da Fonseca R.R."/>
            <person name="Alfaro-Nunez A."/>
            <person name="Schubert M."/>
            <person name="Orlando L."/>
            <person name="Mourier T."/>
            <person name="Howard J.T."/>
            <person name="Ganapathy G."/>
            <person name="Pfenning A."/>
            <person name="Whitney O."/>
            <person name="Rivas M.V."/>
            <person name="Hara E."/>
            <person name="Smith J."/>
            <person name="Farre M."/>
            <person name="Narayan J."/>
            <person name="Slavov G."/>
            <person name="Romanov M.N."/>
            <person name="Borges R."/>
            <person name="Machado J.P."/>
            <person name="Khan I."/>
            <person name="Springer M.S."/>
            <person name="Gatesy J."/>
            <person name="Hoffmann F.G."/>
            <person name="Opazo J.C."/>
            <person name="Hastad O."/>
            <person name="Sawyer R.H."/>
            <person name="Kim H."/>
            <person name="Kim K.W."/>
            <person name="Kim H.J."/>
            <person name="Cho S."/>
            <person name="Li N."/>
            <person name="Huang Y."/>
            <person name="Bruford M.W."/>
            <person name="Zhan X."/>
            <person name="Dixon A."/>
            <person name="Bertelsen M.F."/>
            <person name="Derryberry E."/>
            <person name="Warren W."/>
            <person name="Wilson R.K."/>
            <person name="Li S."/>
            <person name="Ray D.A."/>
            <person name="Green R.E."/>
            <person name="O'Brien S.J."/>
            <person name="Griffin D."/>
            <person name="Johnson W.E."/>
            <person name="Haussler D."/>
            <person name="Ryder O.A."/>
            <person name="Willerslev E."/>
            <person name="Graves G.R."/>
            <person name="Alstrom P."/>
            <person name="Fjeldsa J."/>
            <person name="Mindell D.P."/>
            <person name="Edwards S.V."/>
            <person name="Braun E.L."/>
            <person name="Rahbek C."/>
            <person name="Burt D.W."/>
            <person name="Houde P."/>
            <person name="Zhang Y."/>
            <person name="Yang H."/>
            <person name="Wang J."/>
            <person name="Jarvis E.D."/>
            <person name="Gilbert M.T."/>
            <person name="Wang J."/>
        </authorList>
    </citation>
    <scope>NUCLEOTIDE SEQUENCE [LARGE SCALE GENOMIC DNA]</scope>
</reference>
<feature type="domain" description="WH2" evidence="2">
    <location>
        <begin position="937"/>
        <end position="952"/>
    </location>
</feature>
<dbReference type="Gene3D" id="1.20.58.2220">
    <property type="entry name" value="Formin, FH2 domain"/>
    <property type="match status" value="1"/>
</dbReference>
<feature type="compositionally biased region" description="Pro residues" evidence="1">
    <location>
        <begin position="422"/>
        <end position="443"/>
    </location>
</feature>
<feature type="compositionally biased region" description="Polar residues" evidence="1">
    <location>
        <begin position="377"/>
        <end position="420"/>
    </location>
</feature>
<dbReference type="PROSITE" id="PS51444">
    <property type="entry name" value="FH2"/>
    <property type="match status" value="1"/>
</dbReference>
<dbReference type="EMBL" id="KN126301">
    <property type="protein sequence ID" value="KFU88271.1"/>
    <property type="molecule type" value="Genomic_DNA"/>
</dbReference>
<dbReference type="GO" id="GO:0031267">
    <property type="term" value="F:small GTPase binding"/>
    <property type="evidence" value="ECO:0007669"/>
    <property type="project" value="InterPro"/>
</dbReference>
<dbReference type="PANTHER" id="PTHR46345:SF5">
    <property type="entry name" value="INVERTED FORMIN-2"/>
    <property type="match status" value="1"/>
</dbReference>
<dbReference type="InterPro" id="IPR015425">
    <property type="entry name" value="FH2_Formin"/>
</dbReference>
<dbReference type="PANTHER" id="PTHR46345">
    <property type="entry name" value="INVERTED FORMIN-2"/>
    <property type="match status" value="1"/>
</dbReference>
<dbReference type="GO" id="GO:0030036">
    <property type="term" value="P:actin cytoskeleton organization"/>
    <property type="evidence" value="ECO:0007669"/>
    <property type="project" value="InterPro"/>
</dbReference>
<dbReference type="PROSITE" id="PS51232">
    <property type="entry name" value="GBD_FH3"/>
    <property type="match status" value="1"/>
</dbReference>
<dbReference type="InterPro" id="IPR042201">
    <property type="entry name" value="FH2_Formin_sf"/>
</dbReference>
<dbReference type="InterPro" id="IPR003124">
    <property type="entry name" value="WH2_dom"/>
</dbReference>
<accession>A0A093BL30</accession>
<dbReference type="InterPro" id="IPR010472">
    <property type="entry name" value="FH3_dom"/>
</dbReference>
<dbReference type="AlphaFoldDB" id="A0A093BL30"/>
<dbReference type="InterPro" id="IPR014768">
    <property type="entry name" value="GBD/FH3_dom"/>
</dbReference>
<evidence type="ECO:0000313" key="5">
    <source>
        <dbReference type="EMBL" id="KFU88271.1"/>
    </source>
</evidence>
<dbReference type="SMART" id="SM01139">
    <property type="entry name" value="Drf_FH3"/>
    <property type="match status" value="1"/>
</dbReference>
<evidence type="ECO:0000259" key="2">
    <source>
        <dbReference type="PROSITE" id="PS51082"/>
    </source>
</evidence>
<dbReference type="Gene3D" id="1.25.10.10">
    <property type="entry name" value="Leucine-rich Repeat Variant"/>
    <property type="match status" value="1"/>
</dbReference>
<organism evidence="5 6">
    <name type="scientific">Chaetura pelagica</name>
    <name type="common">Chimney swift</name>
    <name type="synonym">Hirundo pelagica</name>
    <dbReference type="NCBI Taxonomy" id="8897"/>
    <lineage>
        <taxon>Eukaryota</taxon>
        <taxon>Metazoa</taxon>
        <taxon>Chordata</taxon>
        <taxon>Craniata</taxon>
        <taxon>Vertebrata</taxon>
        <taxon>Euteleostomi</taxon>
        <taxon>Archelosauria</taxon>
        <taxon>Archosauria</taxon>
        <taxon>Dinosauria</taxon>
        <taxon>Saurischia</taxon>
        <taxon>Theropoda</taxon>
        <taxon>Coelurosauria</taxon>
        <taxon>Aves</taxon>
        <taxon>Neognathae</taxon>
        <taxon>Neoaves</taxon>
        <taxon>Strisores</taxon>
        <taxon>Apodiformes</taxon>
        <taxon>Apodidae</taxon>
        <taxon>Apodinae</taxon>
        <taxon>Chaetura</taxon>
    </lineage>
</organism>
<evidence type="ECO:0000256" key="1">
    <source>
        <dbReference type="SAM" id="MobiDB-lite"/>
    </source>
</evidence>
<proteinExistence type="predicted"/>
<dbReference type="PROSITE" id="PS51082">
    <property type="entry name" value="WH2"/>
    <property type="match status" value="1"/>
</dbReference>
<evidence type="ECO:0000259" key="4">
    <source>
        <dbReference type="PROSITE" id="PS51444"/>
    </source>
</evidence>
<dbReference type="InterPro" id="IPR016024">
    <property type="entry name" value="ARM-type_fold"/>
</dbReference>
<keyword evidence="6" id="KW-1185">Reference proteome</keyword>
<dbReference type="InterPro" id="IPR011989">
    <property type="entry name" value="ARM-like"/>
</dbReference>
<feature type="region of interest" description="Disordered" evidence="1">
    <location>
        <begin position="375"/>
        <end position="465"/>
    </location>
</feature>
<dbReference type="SUPFAM" id="SSF48371">
    <property type="entry name" value="ARM repeat"/>
    <property type="match status" value="1"/>
</dbReference>
<dbReference type="SMART" id="SM00498">
    <property type="entry name" value="FH2"/>
    <property type="match status" value="1"/>
</dbReference>
<feature type="compositionally biased region" description="Basic and acidic residues" evidence="1">
    <location>
        <begin position="911"/>
        <end position="921"/>
    </location>
</feature>
<dbReference type="Gene3D" id="1.10.238.150">
    <property type="entry name" value="Formin, FH3 diaphanous domain"/>
    <property type="match status" value="1"/>
</dbReference>
<dbReference type="InterPro" id="IPR010473">
    <property type="entry name" value="GTPase-bd"/>
</dbReference>
<dbReference type="Pfam" id="PF02181">
    <property type="entry name" value="FH2"/>
    <property type="match status" value="1"/>
</dbReference>
<dbReference type="SMART" id="SM01140">
    <property type="entry name" value="Drf_GBD"/>
    <property type="match status" value="1"/>
</dbReference>
<dbReference type="Pfam" id="PF06371">
    <property type="entry name" value="Drf_GBD"/>
    <property type="match status" value="1"/>
</dbReference>
<dbReference type="SUPFAM" id="SSF101447">
    <property type="entry name" value="Formin homology 2 domain (FH2 domain)"/>
    <property type="match status" value="1"/>
</dbReference>
<evidence type="ECO:0000313" key="6">
    <source>
        <dbReference type="Proteomes" id="UP000031515"/>
    </source>
</evidence>
<feature type="non-terminal residue" evidence="5">
    <location>
        <position position="952"/>
    </location>
</feature>
<dbReference type="GO" id="GO:0003779">
    <property type="term" value="F:actin binding"/>
    <property type="evidence" value="ECO:0007669"/>
    <property type="project" value="InterPro"/>
</dbReference>
<name>A0A093BL30_CHAPE</name>
<reference evidence="5 6" key="1">
    <citation type="submission" date="2013-08" db="EMBL/GenBank/DDBJ databases">
        <title>Genome evolution of avian class.</title>
        <authorList>
            <person name="Zhang G."/>
            <person name="Li C."/>
        </authorList>
    </citation>
    <scope>NUCLEOTIDE SEQUENCE [LARGE SCALE GENOMIC DNA]</scope>
    <source>
        <strain evidence="5">M959</strain>
    </source>
</reference>
<feature type="region of interest" description="Disordered" evidence="1">
    <location>
        <begin position="894"/>
        <end position="923"/>
    </location>
</feature>
<dbReference type="Proteomes" id="UP000031515">
    <property type="component" value="Unassembled WGS sequence"/>
</dbReference>
<evidence type="ECO:0000259" key="3">
    <source>
        <dbReference type="PROSITE" id="PS51232"/>
    </source>
</evidence>
<sequence>MSIKKEGAHKKWVALKEKLGPQETDQSEANLENAEPELCIRLLQMPSVVNYSGLKKRLENSDDAWMVQFLELCGLDLLLEALDRLSGRGVARISDALLQLTCINCVRAVMNSHKGIEYIVSNEGYVRKLFQALDTTNVMVKKQVFELLAALCIYSSDGHALALDALDHYKASSVKNQQYRFSVIMNELSNTDNVPYMVTLLSAINAIILGKEELRTRTQIRNEFIGLQLLDVLDKLRDIEEEDLLIQCDTFEEFKIEDDEELLKICDGINMNDHHEVFSSLFNKVSRSPISIQLLSILQSLLHLEPSHHSSLLLWESLDAVVNRALLLANDIQGNTVEEVIERLLSIKKHPNKKKGAENQLSGSANGAVQPELEPCAQTSQSPAGSSNPSKAPTTPSGPPANQKNISSSQLTNCSASLETSNPPPNAAPSPAPPPPSPPPPPSGTATVTLWRMPGMGGIPPPPPPLPGMVGIPPPPPPLPGMGGIPPPPPLLPGMAGDHIEAVVASQFSCPLGSGRPPRKAVKTPTLRMKKLNWQKLPSNVVRESHSIWASVSSSSEETIEPNYTSIEQLFCFPQTTPKEKTTTPVKTEPKEITFLDSKKSLNLNIFLKQFKCSNEEVAAMVQNGDRTKFDVEVLKQLLKLLPEKHEIENLKAFKEEKSKLANADQFYLLLLQIPSYQLRIECMLSCEETTAVLDMIQPKAEAIRRACEDLLNSHRLPLFCQLILKVGNFLNYGSHTGDADGFKISTLLKLTETKANQTRITLLHHILEEVENSHTDLLELPKDLEYVSKAAGINLDIIRMESSTNLKKLLELQRKVLSSNDDVKQQYEKPIQDSIDASRKLEEEFEAIERKREELANYLCEDPSKLSLEDIFNTMKTFRDLFIRALKENKDRKEQAAKAEKRKKQLEEEEGKRQKGENGKVIKKGMAKQEEVCVIDALLADIRKGFTLRKT</sequence>